<proteinExistence type="predicted"/>
<accession>A0A183KGP1</accession>
<dbReference type="PANTHER" id="PTHR21715:SF0">
    <property type="entry name" value="RH04127P"/>
    <property type="match status" value="1"/>
</dbReference>
<dbReference type="Pfam" id="PF00397">
    <property type="entry name" value="WW"/>
    <property type="match status" value="1"/>
</dbReference>
<organism evidence="4">
    <name type="scientific">Schistosoma curassoni</name>
    <dbReference type="NCBI Taxonomy" id="6186"/>
    <lineage>
        <taxon>Eukaryota</taxon>
        <taxon>Metazoa</taxon>
        <taxon>Spiralia</taxon>
        <taxon>Lophotrochozoa</taxon>
        <taxon>Platyhelminthes</taxon>
        <taxon>Trematoda</taxon>
        <taxon>Digenea</taxon>
        <taxon>Strigeidida</taxon>
        <taxon>Schistosomatoidea</taxon>
        <taxon>Schistosomatidae</taxon>
        <taxon>Schistosoma</taxon>
    </lineage>
</organism>
<dbReference type="InterPro" id="IPR036020">
    <property type="entry name" value="WW_dom_sf"/>
</dbReference>
<protein>
    <submittedName>
        <fullName evidence="4">WW domain-containing protein</fullName>
    </submittedName>
</protein>
<reference evidence="2 3" key="2">
    <citation type="submission" date="2018-11" db="EMBL/GenBank/DDBJ databases">
        <authorList>
            <consortium name="Pathogen Informatics"/>
        </authorList>
    </citation>
    <scope>NUCLEOTIDE SEQUENCE [LARGE SCALE GENOMIC DNA]</scope>
    <source>
        <strain evidence="2">Dakar</strain>
        <strain evidence="3">Dakar, Senegal</strain>
    </source>
</reference>
<dbReference type="SMART" id="SM00456">
    <property type="entry name" value="WW"/>
    <property type="match status" value="1"/>
</dbReference>
<keyword evidence="3" id="KW-1185">Reference proteome</keyword>
<reference evidence="4" key="1">
    <citation type="submission" date="2016-06" db="UniProtKB">
        <authorList>
            <consortium name="WormBaseParasite"/>
        </authorList>
    </citation>
    <scope>IDENTIFICATION</scope>
</reference>
<name>A0A183KGP1_9TREM</name>
<feature type="domain" description="WW" evidence="1">
    <location>
        <begin position="47"/>
        <end position="80"/>
    </location>
</feature>
<dbReference type="Proteomes" id="UP000279833">
    <property type="component" value="Unassembled WGS sequence"/>
</dbReference>
<evidence type="ECO:0000259" key="1">
    <source>
        <dbReference type="PROSITE" id="PS50020"/>
    </source>
</evidence>
<dbReference type="WBParaSite" id="SCUD_0001419301-mRNA-1">
    <property type="protein sequence ID" value="SCUD_0001419301-mRNA-1"/>
    <property type="gene ID" value="SCUD_0001419301"/>
</dbReference>
<gene>
    <name evidence="2" type="ORF">SCUD_LOCUS14190</name>
</gene>
<dbReference type="EMBL" id="UZAK01036492">
    <property type="protein sequence ID" value="VDP55612.1"/>
    <property type="molecule type" value="Genomic_DNA"/>
</dbReference>
<dbReference type="AlphaFoldDB" id="A0A183KGP1"/>
<dbReference type="CDD" id="cd00201">
    <property type="entry name" value="WW"/>
    <property type="match status" value="1"/>
</dbReference>
<dbReference type="InterPro" id="IPR001202">
    <property type="entry name" value="WW_dom"/>
</dbReference>
<dbReference type="PANTHER" id="PTHR21715">
    <property type="entry name" value="RH04127P"/>
    <property type="match status" value="1"/>
</dbReference>
<dbReference type="PROSITE" id="PS50020">
    <property type="entry name" value="WW_DOMAIN_2"/>
    <property type="match status" value="1"/>
</dbReference>
<evidence type="ECO:0000313" key="3">
    <source>
        <dbReference type="Proteomes" id="UP000279833"/>
    </source>
</evidence>
<dbReference type="Gene3D" id="3.30.1470.10">
    <property type="entry name" value="Photosystem I PsaD, reaction center subunit II"/>
    <property type="match status" value="1"/>
</dbReference>
<dbReference type="STRING" id="6186.A0A183KGP1"/>
<dbReference type="InterPro" id="IPR053233">
    <property type="entry name" value="ABRA-related"/>
</dbReference>
<evidence type="ECO:0000313" key="2">
    <source>
        <dbReference type="EMBL" id="VDP55612.1"/>
    </source>
</evidence>
<evidence type="ECO:0000313" key="4">
    <source>
        <dbReference type="WBParaSite" id="SCUD_0001419301-mRNA-1"/>
    </source>
</evidence>
<dbReference type="SUPFAM" id="SSF51045">
    <property type="entry name" value="WW domain"/>
    <property type="match status" value="1"/>
</dbReference>
<sequence length="234" mass="26125">MLKAVLLEESVFDEPTEDEVMLYAESLGIDVEKEQDLLYIAKEGVSAHLPTGWQVLKDENNQIFYYDSASGISLWEHPLDRHFRDCVVKARQKKQDAIDATSSSGKVPHDKSVETGSVVSNGLLRPHSKSSINNKEVARGYTPTHSDPHEGECCSFLVRFFCTAFVITSFQSKRNYSANINIPVLQEISSCSSSSLVTSQTVRSWVTDSSSTESSFLIIKDAHLMNPNWLRSCV</sequence>